<dbReference type="PROSITE" id="PS50043">
    <property type="entry name" value="HTH_LUXR_2"/>
    <property type="match status" value="1"/>
</dbReference>
<proteinExistence type="predicted"/>
<dbReference type="EMBL" id="QGGT01000005">
    <property type="protein sequence ID" value="PWK33099.1"/>
    <property type="molecule type" value="Genomic_DNA"/>
</dbReference>
<gene>
    <name evidence="2" type="ORF">C7419_10593</name>
</gene>
<dbReference type="InterPro" id="IPR011006">
    <property type="entry name" value="CheY-like_superfamily"/>
</dbReference>
<evidence type="ECO:0000256" key="1">
    <source>
        <dbReference type="ARBA" id="ARBA00023125"/>
    </source>
</evidence>
<dbReference type="InterPro" id="IPR000792">
    <property type="entry name" value="Tscrpt_reg_LuxR_C"/>
</dbReference>
<keyword evidence="1 2" id="KW-0238">DNA-binding</keyword>
<dbReference type="AlphaFoldDB" id="A0A316ELT7"/>
<dbReference type="RefSeq" id="WP_109584770.1">
    <property type="nucleotide sequence ID" value="NZ_CAJPUX010000004.1"/>
</dbReference>
<dbReference type="Pfam" id="PF00196">
    <property type="entry name" value="GerE"/>
    <property type="match status" value="1"/>
</dbReference>
<dbReference type="GeneID" id="98342651"/>
<dbReference type="SMART" id="SM00421">
    <property type="entry name" value="HTH_LUXR"/>
    <property type="match status" value="1"/>
</dbReference>
<dbReference type="PANTHER" id="PTHR43214">
    <property type="entry name" value="TWO-COMPONENT RESPONSE REGULATOR"/>
    <property type="match status" value="1"/>
</dbReference>
<reference evidence="2 3" key="1">
    <citation type="submission" date="2018-05" db="EMBL/GenBank/DDBJ databases">
        <title>Genomic Encyclopedia of Type Strains, Phase IV (KMG-V): Genome sequencing to study the core and pangenomes of soil and plant-associated prokaryotes.</title>
        <authorList>
            <person name="Whitman W."/>
        </authorList>
    </citation>
    <scope>NUCLEOTIDE SEQUENCE [LARGE SCALE GENOMIC DNA]</scope>
    <source>
        <strain evidence="2 3">SLV-132</strain>
    </source>
</reference>
<dbReference type="Gene3D" id="1.10.10.10">
    <property type="entry name" value="Winged helix-like DNA-binding domain superfamily/Winged helix DNA-binding domain"/>
    <property type="match status" value="1"/>
</dbReference>
<dbReference type="SUPFAM" id="SSF46894">
    <property type="entry name" value="C-terminal effector domain of the bipartite response regulators"/>
    <property type="match status" value="1"/>
</dbReference>
<dbReference type="InterPro" id="IPR016032">
    <property type="entry name" value="Sig_transdc_resp-reg_C-effctor"/>
</dbReference>
<evidence type="ECO:0000313" key="3">
    <source>
        <dbReference type="Proteomes" id="UP000245754"/>
    </source>
</evidence>
<keyword evidence="3" id="KW-1185">Reference proteome</keyword>
<dbReference type="GO" id="GO:0006355">
    <property type="term" value="P:regulation of DNA-templated transcription"/>
    <property type="evidence" value="ECO:0007669"/>
    <property type="project" value="InterPro"/>
</dbReference>
<comment type="caution">
    <text evidence="2">The sequence shown here is derived from an EMBL/GenBank/DDBJ whole genome shotgun (WGS) entry which is preliminary data.</text>
</comment>
<name>A0A316ELT7_9BURK</name>
<dbReference type="InterPro" id="IPR039420">
    <property type="entry name" value="WalR-like"/>
</dbReference>
<dbReference type="InterPro" id="IPR036388">
    <property type="entry name" value="WH-like_DNA-bd_sf"/>
</dbReference>
<dbReference type="GO" id="GO:0003677">
    <property type="term" value="F:DNA binding"/>
    <property type="evidence" value="ECO:0007669"/>
    <property type="project" value="UniProtKB-KW"/>
</dbReference>
<dbReference type="SUPFAM" id="SSF52172">
    <property type="entry name" value="CheY-like"/>
    <property type="match status" value="1"/>
</dbReference>
<organism evidence="2 3">
    <name type="scientific">Cupriavidus plantarum</name>
    <dbReference type="NCBI Taxonomy" id="942865"/>
    <lineage>
        <taxon>Bacteria</taxon>
        <taxon>Pseudomonadati</taxon>
        <taxon>Pseudomonadota</taxon>
        <taxon>Betaproteobacteria</taxon>
        <taxon>Burkholderiales</taxon>
        <taxon>Burkholderiaceae</taxon>
        <taxon>Cupriavidus</taxon>
    </lineage>
</organism>
<dbReference type="CDD" id="cd06170">
    <property type="entry name" value="LuxR_C_like"/>
    <property type="match status" value="1"/>
</dbReference>
<sequence>MATILLLEPHPLLRLGLRHLLAQAHMPGDLIDVDPAVLADPDPWTSHADLLIYGLPTDAAAGWETLGTYCRQLSPQRVLVLAEHVPPVLPEGGLPEPVRGLLAKACSADALEAAIRLVLAGGECFPSQLPAMRWGDLQASQPAVQHASPFGAGAPSRQMPVSEPRYPSGHPSGYPSAPIVVPLHSMSTVPGELPVAEAHGRAASAPPETPAAGAHLLNITERQYEVLALLARGYPIKTVSRLLNISVATAKTHACTLYQRLHVRNKGEAVYVALQRGATLNWPGPSVTARPATASMPLREACEAA</sequence>
<protein>
    <submittedName>
        <fullName evidence="2">DNA-binding NarL/FixJ family response regulator</fullName>
    </submittedName>
</protein>
<accession>A0A316ELT7</accession>
<dbReference type="PRINTS" id="PR00038">
    <property type="entry name" value="HTHLUXR"/>
</dbReference>
<evidence type="ECO:0000313" key="2">
    <source>
        <dbReference type="EMBL" id="PWK33099.1"/>
    </source>
</evidence>
<dbReference type="Proteomes" id="UP000245754">
    <property type="component" value="Unassembled WGS sequence"/>
</dbReference>